<dbReference type="Proteomes" id="UP000195729">
    <property type="component" value="Chromosome"/>
</dbReference>
<protein>
    <submittedName>
        <fullName evidence="1">Uncharacterized protein</fullName>
    </submittedName>
</protein>
<keyword evidence="3" id="KW-1185">Reference proteome</keyword>
<sequence>MQRFKPQPARQDGFSLYANSPETVFFRRLTKVNRPITDISHERKGGSLFAYSMNIHLLKDKNHGCY</sequence>
<evidence type="ECO:0000313" key="1">
    <source>
        <dbReference type="EMBL" id="ARU94255.1"/>
    </source>
</evidence>
<evidence type="ECO:0000313" key="3">
    <source>
        <dbReference type="Proteomes" id="UP000195729"/>
    </source>
</evidence>
<proteinExistence type="predicted"/>
<dbReference type="EMBL" id="CP015579">
    <property type="protein sequence ID" value="ARU94255.1"/>
    <property type="molecule type" value="Genomic_DNA"/>
</dbReference>
<dbReference type="Proteomes" id="UP000195814">
    <property type="component" value="Chromosome"/>
</dbReference>
<dbReference type="AlphaFoldDB" id="A0A1Y0L906"/>
<evidence type="ECO:0000313" key="2">
    <source>
        <dbReference type="EMBL" id="ARU98295.1"/>
    </source>
</evidence>
<organism evidence="1 4">
    <name type="scientific">Tatumella citrea</name>
    <name type="common">Pantoea citrea</name>
    <dbReference type="NCBI Taxonomy" id="53336"/>
    <lineage>
        <taxon>Bacteria</taxon>
        <taxon>Pseudomonadati</taxon>
        <taxon>Pseudomonadota</taxon>
        <taxon>Gammaproteobacteria</taxon>
        <taxon>Enterobacterales</taxon>
        <taxon>Erwiniaceae</taxon>
        <taxon>Tatumella</taxon>
    </lineage>
</organism>
<evidence type="ECO:0000313" key="4">
    <source>
        <dbReference type="Proteomes" id="UP000195814"/>
    </source>
</evidence>
<dbReference type="KEGG" id="tci:A7K98_11020"/>
<gene>
    <name evidence="1" type="ORF">A7K98_11020</name>
    <name evidence="2" type="ORF">A7K99_11020</name>
</gene>
<accession>A0A1Y0L906</accession>
<reference evidence="3 4" key="1">
    <citation type="submission" date="2016-05" db="EMBL/GenBank/DDBJ databases">
        <title>Complete genome sequence of two 2,5-diketo-D-glunonic acid producing strain Tatumella citrea.</title>
        <authorList>
            <person name="Duan C."/>
            <person name="Yang J."/>
            <person name="Yang S."/>
        </authorList>
    </citation>
    <scope>NUCLEOTIDE SEQUENCE [LARGE SCALE GENOMIC DNA]</scope>
    <source>
        <strain evidence="2 3">ATCC 39140</strain>
        <strain evidence="1 4">DSM 13699</strain>
    </source>
</reference>
<name>A0A1Y0L906_TATCI</name>
<dbReference type="EMBL" id="CP015581">
    <property type="protein sequence ID" value="ARU98295.1"/>
    <property type="molecule type" value="Genomic_DNA"/>
</dbReference>